<name>A0A1X2HF67_SYNRA</name>
<dbReference type="Pfam" id="PF24160">
    <property type="entry name" value="UVB_sens_C"/>
    <property type="match status" value="1"/>
</dbReference>
<feature type="domain" description="Protein root UVB sensitive/RUS" evidence="6">
    <location>
        <begin position="12"/>
        <end position="104"/>
    </location>
</feature>
<evidence type="ECO:0000313" key="8">
    <source>
        <dbReference type="EMBL" id="ORY97559.1"/>
    </source>
</evidence>
<evidence type="ECO:0000313" key="9">
    <source>
        <dbReference type="Proteomes" id="UP000242180"/>
    </source>
</evidence>
<keyword evidence="4" id="KW-1133">Transmembrane helix</keyword>
<evidence type="ECO:0000256" key="5">
    <source>
        <dbReference type="ARBA" id="ARBA00023136"/>
    </source>
</evidence>
<feature type="domain" description="Root UVB sensitive protein C-terminal" evidence="7">
    <location>
        <begin position="134"/>
        <end position="248"/>
    </location>
</feature>
<evidence type="ECO:0000259" key="7">
    <source>
        <dbReference type="Pfam" id="PF24160"/>
    </source>
</evidence>
<comment type="caution">
    <text evidence="8">The sequence shown here is derived from an EMBL/GenBank/DDBJ whole genome shotgun (WGS) entry which is preliminary data.</text>
</comment>
<accession>A0A1X2HF67</accession>
<organism evidence="8 9">
    <name type="scientific">Syncephalastrum racemosum</name>
    <name type="common">Filamentous fungus</name>
    <dbReference type="NCBI Taxonomy" id="13706"/>
    <lineage>
        <taxon>Eukaryota</taxon>
        <taxon>Fungi</taxon>
        <taxon>Fungi incertae sedis</taxon>
        <taxon>Mucoromycota</taxon>
        <taxon>Mucoromycotina</taxon>
        <taxon>Mucoromycetes</taxon>
        <taxon>Mucorales</taxon>
        <taxon>Syncephalastraceae</taxon>
        <taxon>Syncephalastrum</taxon>
    </lineage>
</organism>
<dbReference type="InParanoid" id="A0A1X2HF67"/>
<dbReference type="InterPro" id="IPR054549">
    <property type="entry name" value="UVB_sens_RUS_dom"/>
</dbReference>
<keyword evidence="9" id="KW-1185">Reference proteome</keyword>
<comment type="similarity">
    <text evidence="2">Belongs to the RUS1 family.</text>
</comment>
<keyword evidence="3" id="KW-0812">Transmembrane</keyword>
<comment type="subcellular location">
    <subcellularLocation>
        <location evidence="1">Membrane</location>
    </subcellularLocation>
</comment>
<proteinExistence type="inferred from homology"/>
<dbReference type="OrthoDB" id="19606at2759"/>
<dbReference type="InterPro" id="IPR055412">
    <property type="entry name" value="UVB_sens_C"/>
</dbReference>
<sequence length="270" mass="30364">MFNLVHESIWVASHMTFTKHFALSGNIGDIVAKDDAQMSTAHLLGMLSGVGLISVSHEPLFLFAAFGVLVPFNFWSTVKMLHAAEFEILNQAKLTLLSRTFIDNGKVEGYGELKDREIGFGEWIKPYGPKGGVKMRLKLGASAEQSFKSAADIQGAVDIMKDENYLLSYENDVMNVLLHEDAASPDVVRSVLHALKFHDTLSNQAITKKTDWTAYTKALEESRIWTEEKFPSFMGELEMKGWKSDSVYWNDGGLRISWEEHRPQDVTENI</sequence>
<dbReference type="EMBL" id="MCGN01000004">
    <property type="protein sequence ID" value="ORY97559.1"/>
    <property type="molecule type" value="Genomic_DNA"/>
</dbReference>
<evidence type="ECO:0000259" key="6">
    <source>
        <dbReference type="Pfam" id="PF04884"/>
    </source>
</evidence>
<reference evidence="8 9" key="1">
    <citation type="submission" date="2016-07" db="EMBL/GenBank/DDBJ databases">
        <title>Pervasive Adenine N6-methylation of Active Genes in Fungi.</title>
        <authorList>
            <consortium name="DOE Joint Genome Institute"/>
            <person name="Mondo S.J."/>
            <person name="Dannebaum R.O."/>
            <person name="Kuo R.C."/>
            <person name="Labutti K."/>
            <person name="Haridas S."/>
            <person name="Kuo A."/>
            <person name="Salamov A."/>
            <person name="Ahrendt S.R."/>
            <person name="Lipzen A."/>
            <person name="Sullivan W."/>
            <person name="Andreopoulos W.B."/>
            <person name="Clum A."/>
            <person name="Lindquist E."/>
            <person name="Daum C."/>
            <person name="Ramamoorthy G.K."/>
            <person name="Gryganskyi A."/>
            <person name="Culley D."/>
            <person name="Magnuson J.K."/>
            <person name="James T.Y."/>
            <person name="O'Malley M.A."/>
            <person name="Stajich J.E."/>
            <person name="Spatafora J.W."/>
            <person name="Visel A."/>
            <person name="Grigoriev I.V."/>
        </authorList>
    </citation>
    <scope>NUCLEOTIDE SEQUENCE [LARGE SCALE GENOMIC DNA]</scope>
    <source>
        <strain evidence="8 9">NRRL 2496</strain>
    </source>
</reference>
<evidence type="ECO:0000256" key="1">
    <source>
        <dbReference type="ARBA" id="ARBA00004370"/>
    </source>
</evidence>
<dbReference type="PANTHER" id="PTHR12770">
    <property type="entry name" value="RUS1 FAMILY PROTEIN C16ORF58"/>
    <property type="match status" value="1"/>
</dbReference>
<dbReference type="AlphaFoldDB" id="A0A1X2HF67"/>
<dbReference type="InterPro" id="IPR006968">
    <property type="entry name" value="RUS_fam"/>
</dbReference>
<dbReference type="PANTHER" id="PTHR12770:SF31">
    <property type="entry name" value="RUS FAMILY MEMBER 1"/>
    <property type="match status" value="1"/>
</dbReference>
<dbReference type="Proteomes" id="UP000242180">
    <property type="component" value="Unassembled WGS sequence"/>
</dbReference>
<dbReference type="GO" id="GO:0016020">
    <property type="term" value="C:membrane"/>
    <property type="evidence" value="ECO:0007669"/>
    <property type="project" value="UniProtKB-SubCell"/>
</dbReference>
<evidence type="ECO:0000256" key="4">
    <source>
        <dbReference type="ARBA" id="ARBA00022989"/>
    </source>
</evidence>
<gene>
    <name evidence="8" type="ORF">BCR43DRAFT_530650</name>
</gene>
<keyword evidence="5" id="KW-0472">Membrane</keyword>
<evidence type="ECO:0000256" key="2">
    <source>
        <dbReference type="ARBA" id="ARBA00007558"/>
    </source>
</evidence>
<dbReference type="OMA" id="HESIWVA"/>
<dbReference type="STRING" id="13706.A0A1X2HF67"/>
<dbReference type="Pfam" id="PF04884">
    <property type="entry name" value="UVB_sens_prot"/>
    <property type="match status" value="1"/>
</dbReference>
<evidence type="ECO:0000256" key="3">
    <source>
        <dbReference type="ARBA" id="ARBA00022692"/>
    </source>
</evidence>
<protein>
    <submittedName>
        <fullName evidence="8">Vitamin B6 photo-protection and homoeostasis-domain-containing protein</fullName>
    </submittedName>
</protein>